<evidence type="ECO:0000313" key="2">
    <source>
        <dbReference type="EMBL" id="GAI79236.1"/>
    </source>
</evidence>
<accession>X1SJA4</accession>
<protein>
    <recommendedName>
        <fullName evidence="3">Peptidase M48 domain-containing protein</fullName>
    </recommendedName>
</protein>
<comment type="caution">
    <text evidence="2">The sequence shown here is derived from an EMBL/GenBank/DDBJ whole genome shotgun (WGS) entry which is preliminary data.</text>
</comment>
<sequence>ENPNTLSTALVKIAYGLIAGGTEAEIKERQKSSVRGLRSLGIFDPKKASQLAAQSMDNNGRVSKRVVQAAAGWDLFNPWAKYFQVFSTHPLPAKRIQRLNGQCATYGVPVEYDFSEARIIKEQQVGKSMVGEFITDIFIKQLPTFIFIILVGMTAIWILGLIGLISIGTLTTLNNLILLWAIGFFIMGLGVIGRTSFMYRSGFEPSNIVELITNIKVSPIRAVPAIIEGKIIGKGIPGYYFGEDLYFQDNTGLMYIDYRFGIRLVDFFLGSLES</sequence>
<feature type="transmembrane region" description="Helical" evidence="1">
    <location>
        <begin position="173"/>
        <end position="192"/>
    </location>
</feature>
<name>X1SJA4_9ZZZZ</name>
<dbReference type="EMBL" id="BARW01009339">
    <property type="protein sequence ID" value="GAI79236.1"/>
    <property type="molecule type" value="Genomic_DNA"/>
</dbReference>
<evidence type="ECO:0000256" key="1">
    <source>
        <dbReference type="SAM" id="Phobius"/>
    </source>
</evidence>
<gene>
    <name evidence="2" type="ORF">S12H4_18816</name>
</gene>
<feature type="transmembrane region" description="Helical" evidence="1">
    <location>
        <begin position="145"/>
        <end position="167"/>
    </location>
</feature>
<evidence type="ECO:0008006" key="3">
    <source>
        <dbReference type="Google" id="ProtNLM"/>
    </source>
</evidence>
<proteinExistence type="predicted"/>
<reference evidence="2" key="1">
    <citation type="journal article" date="2014" name="Front. Microbiol.">
        <title>High frequency of phylogenetically diverse reductive dehalogenase-homologous genes in deep subseafloor sedimentary metagenomes.</title>
        <authorList>
            <person name="Kawai M."/>
            <person name="Futagami T."/>
            <person name="Toyoda A."/>
            <person name="Takaki Y."/>
            <person name="Nishi S."/>
            <person name="Hori S."/>
            <person name="Arai W."/>
            <person name="Tsubouchi T."/>
            <person name="Morono Y."/>
            <person name="Uchiyama I."/>
            <person name="Ito T."/>
            <person name="Fujiyama A."/>
            <person name="Inagaki F."/>
            <person name="Takami H."/>
        </authorList>
    </citation>
    <scope>NUCLEOTIDE SEQUENCE</scope>
    <source>
        <strain evidence="2">Expedition CK06-06</strain>
    </source>
</reference>
<keyword evidence="1" id="KW-0472">Membrane</keyword>
<keyword evidence="1" id="KW-0812">Transmembrane</keyword>
<dbReference type="AlphaFoldDB" id="X1SJA4"/>
<keyword evidence="1" id="KW-1133">Transmembrane helix</keyword>
<organism evidence="2">
    <name type="scientific">marine sediment metagenome</name>
    <dbReference type="NCBI Taxonomy" id="412755"/>
    <lineage>
        <taxon>unclassified sequences</taxon>
        <taxon>metagenomes</taxon>
        <taxon>ecological metagenomes</taxon>
    </lineage>
</organism>
<feature type="non-terminal residue" evidence="2">
    <location>
        <position position="1"/>
    </location>
</feature>